<accession>A0A1H5Y6D6</accession>
<keyword evidence="2" id="KW-1185">Reference proteome</keyword>
<gene>
    <name evidence="1" type="ORF">SAMN05421819_2146</name>
</gene>
<sequence>MTKTELQTVLGYVNIGLAVAHSIGVSVGHFGDTDFVQLAQAVNSVLLSAVAPKTAAASAPTT</sequence>
<dbReference type="EMBL" id="FNVA01000003">
    <property type="protein sequence ID" value="SEG19543.1"/>
    <property type="molecule type" value="Genomic_DNA"/>
</dbReference>
<organism evidence="1 2">
    <name type="scientific">Bryocella elongata</name>
    <dbReference type="NCBI Taxonomy" id="863522"/>
    <lineage>
        <taxon>Bacteria</taxon>
        <taxon>Pseudomonadati</taxon>
        <taxon>Acidobacteriota</taxon>
        <taxon>Terriglobia</taxon>
        <taxon>Terriglobales</taxon>
        <taxon>Acidobacteriaceae</taxon>
        <taxon>Bryocella</taxon>
    </lineage>
</organism>
<name>A0A1H5Y6D6_9BACT</name>
<dbReference type="Proteomes" id="UP000236728">
    <property type="component" value="Unassembled WGS sequence"/>
</dbReference>
<protein>
    <submittedName>
        <fullName evidence="1">Uncharacterized protein</fullName>
    </submittedName>
</protein>
<dbReference type="RefSeq" id="WP_103933035.1">
    <property type="nucleotide sequence ID" value="NZ_FNVA01000003.1"/>
</dbReference>
<evidence type="ECO:0000313" key="1">
    <source>
        <dbReference type="EMBL" id="SEG19543.1"/>
    </source>
</evidence>
<reference evidence="1 2" key="1">
    <citation type="submission" date="2016-10" db="EMBL/GenBank/DDBJ databases">
        <authorList>
            <person name="de Groot N.N."/>
        </authorList>
    </citation>
    <scope>NUCLEOTIDE SEQUENCE [LARGE SCALE GENOMIC DNA]</scope>
    <source>
        <strain evidence="1 2">DSM 22489</strain>
    </source>
</reference>
<proteinExistence type="predicted"/>
<evidence type="ECO:0000313" key="2">
    <source>
        <dbReference type="Proteomes" id="UP000236728"/>
    </source>
</evidence>
<dbReference type="AlphaFoldDB" id="A0A1H5Y6D6"/>